<reference evidence="1 2" key="2">
    <citation type="journal article" date="2017" name="Genome Biol. Evol.">
        <title>Trajectories and Drivers of Genome Evolution in Surface-Associated Marine Phaeobacter.</title>
        <authorList>
            <person name="Freese H.M."/>
            <person name="Sikorski J."/>
            <person name="Bunk B."/>
            <person name="Scheuner C."/>
            <person name="Meier-Kolthoff J.P."/>
            <person name="Sproer C."/>
            <person name="Gram L."/>
            <person name="Overmann J."/>
        </authorList>
    </citation>
    <scope>NUCLEOTIDE SEQUENCE [LARGE SCALE GENOMIC DNA]</scope>
    <source>
        <strain evidence="1 2">P36</strain>
    </source>
</reference>
<protein>
    <submittedName>
        <fullName evidence="1">Uncharacterized protein</fullName>
    </submittedName>
</protein>
<dbReference type="EMBL" id="CP010643">
    <property type="protein sequence ID" value="ATG37401.1"/>
    <property type="molecule type" value="Genomic_DNA"/>
</dbReference>
<evidence type="ECO:0000313" key="2">
    <source>
        <dbReference type="Proteomes" id="UP000218891"/>
    </source>
</evidence>
<keyword evidence="2" id="KW-1185">Reference proteome</keyword>
<dbReference type="Proteomes" id="UP000218891">
    <property type="component" value="Chromosome"/>
</dbReference>
<proteinExistence type="predicted"/>
<sequence length="249" mass="26993">MTGWKLFLHSVSMVQRNAPQLLQIFLVPGLIVVAIAYAMLAGVPNDAELEGLGPDPATVVEIILRIVGIWLAIGVICAWTAVSWHRYVLLEEHPQGWIPAFRAKEALWYFLRLLQLVVIGSVVYGVAMFVGIALISGMGMVGLAFLLVIATLIAVFMYRLVLILPAAALGKPIGVGESLELTTGAFGTLFVLALCLFGLQLLSELILYLLIDAVLISTVLQLIFSVGLAVLNISALTTLYGYYVEKRPI</sequence>
<accession>A0ABM7DMY4</accession>
<name>A0ABM7DMY4_9RHOB</name>
<dbReference type="RefSeq" id="WP_040175143.1">
    <property type="nucleotide sequence ID" value="NZ_CP010643.1"/>
</dbReference>
<reference evidence="1 2" key="4">
    <citation type="journal article" date="2018" name="Environ. Microbiol. Rep.">
        <title>Phylogenetic distribution of roseobacticides in the Roseobacter group and their effect on microalgae.</title>
        <authorList>
            <person name="Sonnenschein E.C."/>
            <person name="Phippen C.B."/>
            <person name="Bentzon-Tilia M."/>
            <person name="Rasmussen S.A."/>
            <person name="Nielsen K.F."/>
            <person name="Gram L."/>
        </authorList>
    </citation>
    <scope>NUCLEOTIDE SEQUENCE [LARGE SCALE GENOMIC DNA]</scope>
    <source>
        <strain evidence="1 2">P36</strain>
    </source>
</reference>
<evidence type="ECO:0000313" key="1">
    <source>
        <dbReference type="EMBL" id="ATG37401.1"/>
    </source>
</evidence>
<reference evidence="1 2" key="1">
    <citation type="journal article" date="2017" name="Front. Microbiol.">
        <title>Phaeobacter piscinae sp. nov., a species of the Roseobacter group and potential aquaculture probiont.</title>
        <authorList>
            <person name="Sonnenschein E.C."/>
            <person name="Phippen C.B.W."/>
            <person name="Nielsen K.F."/>
            <person name="Mateiu R.V."/>
            <person name="Melchiorsen J."/>
            <person name="Gram L."/>
            <person name="Overmann J."/>
            <person name="Freese H.M."/>
        </authorList>
    </citation>
    <scope>NUCLEOTIDE SEQUENCE [LARGE SCALE GENOMIC DNA]</scope>
    <source>
        <strain evidence="1 2">P36</strain>
    </source>
</reference>
<reference evidence="1 2" key="3">
    <citation type="journal article" date="2017" name="Int. J. Syst. Evol. Microbiol.">
        <title>Adaptation of Surface-Associated Bacteria to the Open Ocean: A Genomically Distinct Subpopulation of Phaeobacter gallaeciensis Colonizes Pacific Mesozooplankton.</title>
        <authorList>
            <person name="Freese H.M."/>
            <person name="Methner A."/>
            <person name="Overmann J."/>
        </authorList>
    </citation>
    <scope>NUCLEOTIDE SEQUENCE [LARGE SCALE GENOMIC DNA]</scope>
    <source>
        <strain evidence="1 2">P36</strain>
    </source>
</reference>
<organism evidence="1 2">
    <name type="scientific">Phaeobacter piscinae</name>
    <dbReference type="NCBI Taxonomy" id="1580596"/>
    <lineage>
        <taxon>Bacteria</taxon>
        <taxon>Pseudomonadati</taxon>
        <taxon>Pseudomonadota</taxon>
        <taxon>Alphaproteobacteria</taxon>
        <taxon>Rhodobacterales</taxon>
        <taxon>Roseobacteraceae</taxon>
        <taxon>Phaeobacter</taxon>
    </lineage>
</organism>
<gene>
    <name evidence="1" type="ORF">PhaeoP36_03319</name>
</gene>